<sequence>MTVEMKDIVELAKTRGFVYPGSEIYGWLANSWDYGPYGSILKENIKNAWMKEFVQKRSDVVYIDAAILMNPQTWVASGHVGWFSDPLIECKECHTRHRADKLIEAKIEKDANSVLPENWAWDKTPSEDLNNYTKAWNLECPNCWEKKFADVVRFNLMLKTQLWVNEDNSSLSYLRPETAQWIFVDFPNILRTSRRKLPFWVAQCGKAFRNEITPGNFIFRTREFEQIEIEYFCEPGTDEANFSMWLAEETRFFTEVLGLSQDKVRFVEIPPEWLPHYSKRAGDFEFLFPFGWWEISTLANRTDYDLKAHMSLSKQDMSYFDPFANRKFIPYVIEPSIWLSRLVLATMANAYDRVATEEWERIVLRLKPSLAPIKIAILPIVKKLNVEANEIYSLLSKNYMCEYDDTGAIGKRYFRFDEIGTPFCVTIDSENYNNWLVTVRDRDTMTQDLVKITELEQYFRGKIV</sequence>
<dbReference type="SUPFAM" id="SSF55681">
    <property type="entry name" value="Class II aaRS and biotin synthetases"/>
    <property type="match status" value="1"/>
</dbReference>
<dbReference type="PROSITE" id="PS50862">
    <property type="entry name" value="AA_TRNA_LIGASE_II"/>
    <property type="match status" value="1"/>
</dbReference>
<dbReference type="InterPro" id="IPR027031">
    <property type="entry name" value="Gly-tRNA_synthase/POLG2"/>
</dbReference>
<feature type="domain" description="Aminoacyl-transfer RNA synthetases class-II family profile" evidence="8">
    <location>
        <begin position="173"/>
        <end position="368"/>
    </location>
</feature>
<evidence type="ECO:0000256" key="5">
    <source>
        <dbReference type="ARBA" id="ARBA00022840"/>
    </source>
</evidence>
<evidence type="ECO:0000256" key="6">
    <source>
        <dbReference type="ARBA" id="ARBA00022917"/>
    </source>
</evidence>
<dbReference type="GO" id="GO:0004820">
    <property type="term" value="F:glycine-tRNA ligase activity"/>
    <property type="evidence" value="ECO:0007669"/>
    <property type="project" value="UniProtKB-EC"/>
</dbReference>
<dbReference type="InterPro" id="IPR006195">
    <property type="entry name" value="aa-tRNA-synth_II"/>
</dbReference>
<organism evidence="9">
    <name type="scientific">uncultured bacterium</name>
    <name type="common">gcode 4</name>
    <dbReference type="NCBI Taxonomy" id="1234023"/>
    <lineage>
        <taxon>Bacteria</taxon>
        <taxon>environmental samples</taxon>
    </lineage>
</organism>
<dbReference type="Pfam" id="PF03129">
    <property type="entry name" value="HGTP_anticodon"/>
    <property type="match status" value="1"/>
</dbReference>
<comment type="caution">
    <text evidence="9">The sequence shown here is derived from an EMBL/GenBank/DDBJ whole genome shotgun (WGS) entry which is preliminary data.</text>
</comment>
<proteinExistence type="inferred from homology"/>
<dbReference type="Gene3D" id="3.40.50.800">
    <property type="entry name" value="Anticodon-binding domain"/>
    <property type="match status" value="1"/>
</dbReference>
<reference evidence="9" key="1">
    <citation type="journal article" date="2012" name="Science">
        <title>Fermentation, hydrogen, and sulfur metabolism in multiple uncultivated bacterial phyla.</title>
        <authorList>
            <person name="Wrighton K.C."/>
            <person name="Thomas B.C."/>
            <person name="Sharon I."/>
            <person name="Miller C.S."/>
            <person name="Castelle C.J."/>
            <person name="VerBerkmoes N.C."/>
            <person name="Wilkins M.J."/>
            <person name="Hettich R.L."/>
            <person name="Lipton M.S."/>
            <person name="Williams K.H."/>
            <person name="Long P.E."/>
            <person name="Banfield J.F."/>
        </authorList>
    </citation>
    <scope>NUCLEOTIDE SEQUENCE [LARGE SCALE GENOMIC DNA]</scope>
</reference>
<dbReference type="NCBIfam" id="NF003211">
    <property type="entry name" value="PRK04173.1"/>
    <property type="match status" value="1"/>
</dbReference>
<evidence type="ECO:0000256" key="1">
    <source>
        <dbReference type="ARBA" id="ARBA00008226"/>
    </source>
</evidence>
<dbReference type="CDD" id="cd00774">
    <property type="entry name" value="GlyRS-like_core"/>
    <property type="match status" value="1"/>
</dbReference>
<evidence type="ECO:0000256" key="3">
    <source>
        <dbReference type="ARBA" id="ARBA00022598"/>
    </source>
</evidence>
<dbReference type="GO" id="GO:0006426">
    <property type="term" value="P:glycyl-tRNA aminoacylation"/>
    <property type="evidence" value="ECO:0007669"/>
    <property type="project" value="InterPro"/>
</dbReference>
<evidence type="ECO:0000256" key="7">
    <source>
        <dbReference type="ARBA" id="ARBA00023146"/>
    </source>
</evidence>
<keyword evidence="7" id="KW-0030">Aminoacyl-tRNA synthetase</keyword>
<dbReference type="Pfam" id="PF00587">
    <property type="entry name" value="tRNA-synt_2b"/>
    <property type="match status" value="1"/>
</dbReference>
<evidence type="ECO:0000256" key="4">
    <source>
        <dbReference type="ARBA" id="ARBA00022741"/>
    </source>
</evidence>
<dbReference type="PANTHER" id="PTHR10745">
    <property type="entry name" value="GLYCYL-TRNA SYNTHETASE/DNA POLYMERASE SUBUNIT GAMMA-2"/>
    <property type="match status" value="1"/>
</dbReference>
<keyword evidence="6" id="KW-0648">Protein biosynthesis</keyword>
<keyword evidence="3" id="KW-0436">Ligase</keyword>
<name>K2BUB8_9BACT</name>
<evidence type="ECO:0000313" key="9">
    <source>
        <dbReference type="EMBL" id="EKD65829.1"/>
    </source>
</evidence>
<evidence type="ECO:0000259" key="8">
    <source>
        <dbReference type="PROSITE" id="PS50862"/>
    </source>
</evidence>
<dbReference type="NCBIfam" id="TIGR00389">
    <property type="entry name" value="glyS_dimeric"/>
    <property type="match status" value="1"/>
</dbReference>
<dbReference type="InterPro" id="IPR033731">
    <property type="entry name" value="GlyRS-like_core"/>
</dbReference>
<keyword evidence="5" id="KW-0067">ATP-binding</keyword>
<dbReference type="SUPFAM" id="SSF52954">
    <property type="entry name" value="Class II aaRS ABD-related"/>
    <property type="match status" value="1"/>
</dbReference>
<dbReference type="InterPro" id="IPR036621">
    <property type="entry name" value="Anticodon-bd_dom_sf"/>
</dbReference>
<dbReference type="EMBL" id="AMFJ01021668">
    <property type="protein sequence ID" value="EKD65829.1"/>
    <property type="molecule type" value="Genomic_DNA"/>
</dbReference>
<dbReference type="AlphaFoldDB" id="K2BUB8"/>
<evidence type="ECO:0000256" key="2">
    <source>
        <dbReference type="ARBA" id="ARBA00012829"/>
    </source>
</evidence>
<accession>K2BUB8</accession>
<dbReference type="InterPro" id="IPR045864">
    <property type="entry name" value="aa-tRNA-synth_II/BPL/LPL"/>
</dbReference>
<comment type="similarity">
    <text evidence="1">Belongs to the class-II aminoacyl-tRNA synthetase family.</text>
</comment>
<dbReference type="PRINTS" id="PR01043">
    <property type="entry name" value="TRNASYNTHGLY"/>
</dbReference>
<dbReference type="Gene3D" id="3.30.930.10">
    <property type="entry name" value="Bira Bifunctional Protein, Domain 2"/>
    <property type="match status" value="1"/>
</dbReference>
<gene>
    <name evidence="9" type="ORF">ACD_49C00082G0003</name>
</gene>
<dbReference type="GO" id="GO:0005737">
    <property type="term" value="C:cytoplasm"/>
    <property type="evidence" value="ECO:0007669"/>
    <property type="project" value="InterPro"/>
</dbReference>
<dbReference type="PANTHER" id="PTHR10745:SF8">
    <property type="entry name" value="DNA POLYMERASE SUBUNIT GAMMA-2, MITOCHONDRIAL"/>
    <property type="match status" value="1"/>
</dbReference>
<dbReference type="InterPro" id="IPR002314">
    <property type="entry name" value="aa-tRNA-synt_IIb"/>
</dbReference>
<keyword evidence="4" id="KW-0547">Nucleotide-binding</keyword>
<dbReference type="GO" id="GO:0005524">
    <property type="term" value="F:ATP binding"/>
    <property type="evidence" value="ECO:0007669"/>
    <property type="project" value="UniProtKB-KW"/>
</dbReference>
<dbReference type="EC" id="6.1.1.14" evidence="2"/>
<dbReference type="InterPro" id="IPR004154">
    <property type="entry name" value="Anticodon-bd"/>
</dbReference>
<dbReference type="InterPro" id="IPR002315">
    <property type="entry name" value="tRNA-synt_gly"/>
</dbReference>
<protein>
    <recommendedName>
        <fullName evidence="2">glycine--tRNA ligase</fullName>
        <ecNumber evidence="2">6.1.1.14</ecNumber>
    </recommendedName>
</protein>